<dbReference type="Gene3D" id="3.40.50.1240">
    <property type="entry name" value="Phosphoglycerate mutase-like"/>
    <property type="match status" value="1"/>
</dbReference>
<dbReference type="PROSITE" id="PS00778">
    <property type="entry name" value="HIS_ACID_PHOSPHAT_2"/>
    <property type="match status" value="1"/>
</dbReference>
<dbReference type="InterPro" id="IPR029033">
    <property type="entry name" value="His_PPase_superfam"/>
</dbReference>
<dbReference type="InterPro" id="IPR033379">
    <property type="entry name" value="Acid_Pase_AS"/>
</dbReference>
<proteinExistence type="inferred from homology"/>
<evidence type="ECO:0000313" key="5">
    <source>
        <dbReference type="EMBL" id="KAK3319298.1"/>
    </source>
</evidence>
<dbReference type="GO" id="GO:0003993">
    <property type="term" value="F:acid phosphatase activity"/>
    <property type="evidence" value="ECO:0007669"/>
    <property type="project" value="TreeGrafter"/>
</dbReference>
<dbReference type="CDD" id="cd07061">
    <property type="entry name" value="HP_HAP_like"/>
    <property type="match status" value="1"/>
</dbReference>
<evidence type="ECO:0000256" key="2">
    <source>
        <dbReference type="ARBA" id="ARBA00012632"/>
    </source>
</evidence>
<dbReference type="Pfam" id="PF00328">
    <property type="entry name" value="His_Phos_2"/>
    <property type="match status" value="1"/>
</dbReference>
<evidence type="ECO:0000313" key="6">
    <source>
        <dbReference type="Proteomes" id="UP001283341"/>
    </source>
</evidence>
<dbReference type="EC" id="3.1.3.8" evidence="2"/>
<keyword evidence="6" id="KW-1185">Reference proteome</keyword>
<comment type="caution">
    <text evidence="5">The sequence shown here is derived from an EMBL/GenBank/DDBJ whole genome shotgun (WGS) entry which is preliminary data.</text>
</comment>
<protein>
    <recommendedName>
        <fullName evidence="2">3-phytase</fullName>
        <ecNumber evidence="2">3.1.3.8</ecNumber>
    </recommendedName>
</protein>
<dbReference type="InterPro" id="IPR000560">
    <property type="entry name" value="His_Pase_clade-2"/>
</dbReference>
<dbReference type="GO" id="GO:0016158">
    <property type="term" value="F:inositol hexakisphosphate 3-phosphatase activity"/>
    <property type="evidence" value="ECO:0007669"/>
    <property type="project" value="UniProtKB-EC"/>
</dbReference>
<dbReference type="AlphaFoldDB" id="A0AAE0I686"/>
<dbReference type="PROSITE" id="PS00616">
    <property type="entry name" value="HIS_ACID_PHOSPHAT_1"/>
    <property type="match status" value="1"/>
</dbReference>
<dbReference type="PANTHER" id="PTHR20963:SF24">
    <property type="entry name" value="3-PHYTASE B"/>
    <property type="match status" value="1"/>
</dbReference>
<evidence type="ECO:0000256" key="1">
    <source>
        <dbReference type="ARBA" id="ARBA00005375"/>
    </source>
</evidence>
<dbReference type="PANTHER" id="PTHR20963">
    <property type="entry name" value="MULTIPLE INOSITOL POLYPHOSPHATE PHOSPHATASE-RELATED"/>
    <property type="match status" value="1"/>
</dbReference>
<dbReference type="EMBL" id="JAUEDM010000004">
    <property type="protein sequence ID" value="KAK3319298.1"/>
    <property type="molecule type" value="Genomic_DNA"/>
</dbReference>
<gene>
    <name evidence="5" type="ORF">B0H66DRAFT_265825</name>
</gene>
<organism evidence="5 6">
    <name type="scientific">Apodospora peruviana</name>
    <dbReference type="NCBI Taxonomy" id="516989"/>
    <lineage>
        <taxon>Eukaryota</taxon>
        <taxon>Fungi</taxon>
        <taxon>Dikarya</taxon>
        <taxon>Ascomycota</taxon>
        <taxon>Pezizomycotina</taxon>
        <taxon>Sordariomycetes</taxon>
        <taxon>Sordariomycetidae</taxon>
        <taxon>Sordariales</taxon>
        <taxon>Lasiosphaeriaceae</taxon>
        <taxon>Apodospora</taxon>
    </lineage>
</organism>
<sequence>MNFWSSSSGPNLGRMSDRFISQRVYSARAWRLGSYRHYSRLNAAGQPAPQSEGFWLERNRSLLKSLLVATLLAVLTYAVVAISKHVNSRPSSPSPSGLQPSLDPGGCSRPENGFQCNSSTSHWWGQYSPYFTVPSEIDSSVPEEECELTFAQVLSRHGARNPTAGKSAFYTDLIDRLHRTTTSYGPDPEFLFLKDYVYRLGADQLTPFGQQEMVDSGTKFYRRYRSLISSNGEQPFIRASDQDRVVMSARNFTQGYHAALVADGGSPHHGGDLPYKILTISESADANNTMHHGLCTAFESSVTGSAAQATFASTFTPRLISRLEPQLRGFTFVSSVDVIALMDLCAFETVNIDPSSIGRSKLSPFCNLFSENDWKYYDYYQTLGKWYGYGPGNELGPTQGVGYVNELIARMTGRPVDDKTSTNSTLDHSNGTFPLDRKVYADFSHDNDMTSILGALGLYGGVDKERVSNTSRVDVRDMDGFSAAWTVPFAGRVYFEKMRCQGREMDEELVRVLVNDRVVRLRGCEADEQGRCALDKWVESLDFARKGGLWDRCFV</sequence>
<evidence type="ECO:0000256" key="3">
    <source>
        <dbReference type="ARBA" id="ARBA00022801"/>
    </source>
</evidence>
<feature type="region of interest" description="Disordered" evidence="4">
    <location>
        <begin position="86"/>
        <end position="111"/>
    </location>
</feature>
<dbReference type="Proteomes" id="UP001283341">
    <property type="component" value="Unassembled WGS sequence"/>
</dbReference>
<dbReference type="SUPFAM" id="SSF53254">
    <property type="entry name" value="Phosphoglycerate mutase-like"/>
    <property type="match status" value="1"/>
</dbReference>
<feature type="compositionally biased region" description="Low complexity" evidence="4">
    <location>
        <begin position="90"/>
        <end position="106"/>
    </location>
</feature>
<name>A0AAE0I686_9PEZI</name>
<evidence type="ECO:0000256" key="4">
    <source>
        <dbReference type="SAM" id="MobiDB-lite"/>
    </source>
</evidence>
<reference evidence="5" key="2">
    <citation type="submission" date="2023-06" db="EMBL/GenBank/DDBJ databases">
        <authorList>
            <consortium name="Lawrence Berkeley National Laboratory"/>
            <person name="Haridas S."/>
            <person name="Hensen N."/>
            <person name="Bonometti L."/>
            <person name="Westerberg I."/>
            <person name="Brannstrom I.O."/>
            <person name="Guillou S."/>
            <person name="Cros-Aarteil S."/>
            <person name="Calhoun S."/>
            <person name="Kuo A."/>
            <person name="Mondo S."/>
            <person name="Pangilinan J."/>
            <person name="Riley R."/>
            <person name="Labutti K."/>
            <person name="Andreopoulos B."/>
            <person name="Lipzen A."/>
            <person name="Chen C."/>
            <person name="Yanf M."/>
            <person name="Daum C."/>
            <person name="Ng V."/>
            <person name="Clum A."/>
            <person name="Steindorff A."/>
            <person name="Ohm R."/>
            <person name="Martin F."/>
            <person name="Silar P."/>
            <person name="Natvig D."/>
            <person name="Lalanne C."/>
            <person name="Gautier V."/>
            <person name="Ament-Velasquez S.L."/>
            <person name="Kruys A."/>
            <person name="Hutchinson M.I."/>
            <person name="Powell A.J."/>
            <person name="Barry K."/>
            <person name="Miller A.N."/>
            <person name="Grigoriev I.V."/>
            <person name="Debuchy R."/>
            <person name="Gladieux P."/>
            <person name="Thoren M.H."/>
            <person name="Johannesson H."/>
        </authorList>
    </citation>
    <scope>NUCLEOTIDE SEQUENCE</scope>
    <source>
        <strain evidence="5">CBS 118394</strain>
    </source>
</reference>
<comment type="similarity">
    <text evidence="1">Belongs to the histidine acid phosphatase family.</text>
</comment>
<keyword evidence="3" id="KW-0378">Hydrolase</keyword>
<accession>A0AAE0I686</accession>
<reference evidence="5" key="1">
    <citation type="journal article" date="2023" name="Mol. Phylogenet. Evol.">
        <title>Genome-scale phylogeny and comparative genomics of the fungal order Sordariales.</title>
        <authorList>
            <person name="Hensen N."/>
            <person name="Bonometti L."/>
            <person name="Westerberg I."/>
            <person name="Brannstrom I.O."/>
            <person name="Guillou S."/>
            <person name="Cros-Aarteil S."/>
            <person name="Calhoun S."/>
            <person name="Haridas S."/>
            <person name="Kuo A."/>
            <person name="Mondo S."/>
            <person name="Pangilinan J."/>
            <person name="Riley R."/>
            <person name="LaButti K."/>
            <person name="Andreopoulos B."/>
            <person name="Lipzen A."/>
            <person name="Chen C."/>
            <person name="Yan M."/>
            <person name="Daum C."/>
            <person name="Ng V."/>
            <person name="Clum A."/>
            <person name="Steindorff A."/>
            <person name="Ohm R.A."/>
            <person name="Martin F."/>
            <person name="Silar P."/>
            <person name="Natvig D.O."/>
            <person name="Lalanne C."/>
            <person name="Gautier V."/>
            <person name="Ament-Velasquez S.L."/>
            <person name="Kruys A."/>
            <person name="Hutchinson M.I."/>
            <person name="Powell A.J."/>
            <person name="Barry K."/>
            <person name="Miller A.N."/>
            <person name="Grigoriev I.V."/>
            <person name="Debuchy R."/>
            <person name="Gladieux P."/>
            <person name="Hiltunen Thoren M."/>
            <person name="Johannesson H."/>
        </authorList>
    </citation>
    <scope>NUCLEOTIDE SEQUENCE</scope>
    <source>
        <strain evidence="5">CBS 118394</strain>
    </source>
</reference>